<evidence type="ECO:0000313" key="2">
    <source>
        <dbReference type="EMBL" id="BDT63385.1"/>
    </source>
</evidence>
<evidence type="ECO:0000256" key="1">
    <source>
        <dbReference type="SAM" id="Phobius"/>
    </source>
</evidence>
<accession>A0A9C7CET6</accession>
<name>A0A9C7CET6_9VIRU</name>
<keyword evidence="1" id="KW-0472">Membrane</keyword>
<feature type="transmembrane region" description="Helical" evidence="1">
    <location>
        <begin position="267"/>
        <end position="290"/>
    </location>
</feature>
<keyword evidence="1" id="KW-0812">Transmembrane</keyword>
<keyword evidence="1" id="KW-1133">Transmembrane helix</keyword>
<organism evidence="2">
    <name type="scientific">Armadillidium vulgare clopovirus</name>
    <dbReference type="NCBI Taxonomy" id="2984284"/>
    <lineage>
        <taxon>Viruses</taxon>
        <taxon>Viruses incertae sedis</taxon>
        <taxon>Naldaviricetes</taxon>
        <taxon>Nimaviridae</taxon>
    </lineage>
</organism>
<protein>
    <submittedName>
        <fullName evidence="2">Uncharacterized protein</fullName>
    </submittedName>
</protein>
<dbReference type="EMBL" id="LC738883">
    <property type="protein sequence ID" value="BDT63385.1"/>
    <property type="molecule type" value="Genomic_DNA"/>
</dbReference>
<reference evidence="2" key="1">
    <citation type="submission" date="2022-10" db="EMBL/GenBank/DDBJ databases">
        <title>Genome sequences of endogenous nimaviruses in decapod crustaceans.</title>
        <authorList>
            <person name="Kawato S."/>
            <person name="Nozaki R."/>
            <person name="Kondo H."/>
            <person name="Hirono I."/>
        </authorList>
    </citation>
    <scope>NUCLEOTIDE SEQUENCE</scope>
    <source>
        <strain evidence="2">TUMSAT20210906</strain>
    </source>
</reference>
<proteinExistence type="predicted"/>
<sequence length="302" mass="35196">MIFVKNILIFFFILFYQPIIANQAYYHCVNFPTTEKDSFILNLRYASEAGLFFTKLHNESCKSFPNITFLPTYAEKKNACVFLKSEDYYSRGFSDGSNSKTYFTQPLISLKFESNIISNNNNNNNNQRIKVKFYHDTVQNNTFALINFIKSPEFITINPSEKKIREYSFDSSKKAFCGFGIISQCVSLCYIVLSNKNETSTTSTEMTTRMKEFSNSITTKDSKSIVEKYKSNIIDINNIINNDDETNNNNDDDKYNNDDIDQKFDNGYFFIAFGVIFILFIFIILNAVWLKRKCSRIVYRLK</sequence>